<dbReference type="RefSeq" id="WP_075975417.1">
    <property type="nucleotide sequence ID" value="NZ_MKQR01000015.1"/>
</dbReference>
<feature type="domain" description="Acyltransferase 3" evidence="3">
    <location>
        <begin position="23"/>
        <end position="344"/>
    </location>
</feature>
<dbReference type="Proteomes" id="UP000186040">
    <property type="component" value="Unassembled WGS sequence"/>
</dbReference>
<dbReference type="EMBL" id="MKQR01000015">
    <property type="protein sequence ID" value="OLR92806.1"/>
    <property type="molecule type" value="Genomic_DNA"/>
</dbReference>
<feature type="transmembrane region" description="Helical" evidence="2">
    <location>
        <begin position="111"/>
        <end position="133"/>
    </location>
</feature>
<sequence length="398" mass="44292">MTAPAPRGALVHAAPVQGKSRVAFLDIGRGIAALLVVYTHIYNVFIHDFRGQRTPVTDALDAAFTVPFKLDEQGIGGVAVPMFFLISGFVVTPIALRLGARRFAVNRLLRLYPVLVFVVAVAAVLISLGLSLLSTKPQPVTPWTLLSNASLWNFIDRPFGSWVAVAWTLAVEVLFYATLLAVLPLLRTRVWLAITVQLWLVAMLLITHRAFGEEYRALVINMTYTLIPLMGQVVWAACQRHIPAWLAGTFITAAWLLFVWASHLSVDPEYVPRAFPIAVALLLFLLGVFAEPHLRQRPFWTALSDRTYSIYLLHGVVAFPVMHWLIDDLPLWLTVLTAVTATFAAAELTFRLVERPSHNLARRLSRSRRTPTSPSVRPSQDPEQTTRLTPVRDSAPPT</sequence>
<organism evidence="4 5">
    <name type="scientific">Actinokineospora bangkokensis</name>
    <dbReference type="NCBI Taxonomy" id="1193682"/>
    <lineage>
        <taxon>Bacteria</taxon>
        <taxon>Bacillati</taxon>
        <taxon>Actinomycetota</taxon>
        <taxon>Actinomycetes</taxon>
        <taxon>Pseudonocardiales</taxon>
        <taxon>Pseudonocardiaceae</taxon>
        <taxon>Actinokineospora</taxon>
    </lineage>
</organism>
<feature type="transmembrane region" description="Helical" evidence="2">
    <location>
        <begin position="78"/>
        <end position="99"/>
    </location>
</feature>
<dbReference type="Pfam" id="PF01757">
    <property type="entry name" value="Acyl_transf_3"/>
    <property type="match status" value="1"/>
</dbReference>
<dbReference type="InterPro" id="IPR050879">
    <property type="entry name" value="Acyltransferase_3"/>
</dbReference>
<feature type="transmembrane region" description="Helical" evidence="2">
    <location>
        <begin position="310"/>
        <end position="326"/>
    </location>
</feature>
<name>A0A1Q9LLA2_9PSEU</name>
<feature type="transmembrane region" description="Helical" evidence="2">
    <location>
        <begin position="159"/>
        <end position="183"/>
    </location>
</feature>
<gene>
    <name evidence="4" type="ORF">BJP25_19445</name>
</gene>
<protein>
    <recommendedName>
        <fullName evidence="3">Acyltransferase 3 domain-containing protein</fullName>
    </recommendedName>
</protein>
<dbReference type="AlphaFoldDB" id="A0A1Q9LLA2"/>
<proteinExistence type="predicted"/>
<dbReference type="PANTHER" id="PTHR23028">
    <property type="entry name" value="ACETYLTRANSFERASE"/>
    <property type="match status" value="1"/>
</dbReference>
<dbReference type="GO" id="GO:0016747">
    <property type="term" value="F:acyltransferase activity, transferring groups other than amino-acyl groups"/>
    <property type="evidence" value="ECO:0007669"/>
    <property type="project" value="InterPro"/>
</dbReference>
<feature type="transmembrane region" description="Helical" evidence="2">
    <location>
        <begin position="270"/>
        <end position="289"/>
    </location>
</feature>
<comment type="caution">
    <text evidence="4">The sequence shown here is derived from an EMBL/GenBank/DDBJ whole genome shotgun (WGS) entry which is preliminary data.</text>
</comment>
<feature type="transmembrane region" description="Helical" evidence="2">
    <location>
        <begin position="190"/>
        <end position="211"/>
    </location>
</feature>
<keyword evidence="2" id="KW-1133">Transmembrane helix</keyword>
<keyword evidence="5" id="KW-1185">Reference proteome</keyword>
<keyword evidence="2" id="KW-0812">Transmembrane</keyword>
<keyword evidence="2" id="KW-0472">Membrane</keyword>
<feature type="transmembrane region" description="Helical" evidence="2">
    <location>
        <begin position="217"/>
        <end position="237"/>
    </location>
</feature>
<evidence type="ECO:0000256" key="2">
    <source>
        <dbReference type="SAM" id="Phobius"/>
    </source>
</evidence>
<dbReference type="STRING" id="1193682.BJP25_19445"/>
<feature type="compositionally biased region" description="Low complexity" evidence="1">
    <location>
        <begin position="370"/>
        <end position="379"/>
    </location>
</feature>
<reference evidence="4 5" key="1">
    <citation type="submission" date="2016-10" db="EMBL/GenBank/DDBJ databases">
        <title>The Draft Genome Sequence of Actinokineospora bangkokensis 44EHWT reveals the biosynthetic pathway of antifungal compounds Thailandins with unusual extender unit butylmalonyl-CoA.</title>
        <authorList>
            <person name="Greule A."/>
            <person name="Intra B."/>
            <person name="Flemming S."/>
            <person name="Rommel M.G."/>
            <person name="Panbangred W."/>
            <person name="Bechthold A."/>
        </authorList>
    </citation>
    <scope>NUCLEOTIDE SEQUENCE [LARGE SCALE GENOMIC DNA]</scope>
    <source>
        <strain evidence="4 5">44EHW</strain>
    </source>
</reference>
<evidence type="ECO:0000259" key="3">
    <source>
        <dbReference type="Pfam" id="PF01757"/>
    </source>
</evidence>
<feature type="region of interest" description="Disordered" evidence="1">
    <location>
        <begin position="361"/>
        <end position="398"/>
    </location>
</feature>
<accession>A0A1Q9LLA2</accession>
<dbReference type="InterPro" id="IPR002656">
    <property type="entry name" value="Acyl_transf_3_dom"/>
</dbReference>
<feature type="transmembrane region" description="Helical" evidence="2">
    <location>
        <begin position="332"/>
        <end position="353"/>
    </location>
</feature>
<dbReference type="OrthoDB" id="9807745at2"/>
<evidence type="ECO:0000313" key="4">
    <source>
        <dbReference type="EMBL" id="OLR92806.1"/>
    </source>
</evidence>
<evidence type="ECO:0000256" key="1">
    <source>
        <dbReference type="SAM" id="MobiDB-lite"/>
    </source>
</evidence>
<evidence type="ECO:0000313" key="5">
    <source>
        <dbReference type="Proteomes" id="UP000186040"/>
    </source>
</evidence>
<feature type="transmembrane region" description="Helical" evidence="2">
    <location>
        <begin position="244"/>
        <end position="264"/>
    </location>
</feature>